<protein>
    <submittedName>
        <fullName evidence="5">ZinT/AdcA family metal-binding protein</fullName>
    </submittedName>
</protein>
<evidence type="ECO:0000256" key="3">
    <source>
        <dbReference type="SAM" id="SignalP"/>
    </source>
</evidence>
<evidence type="ECO:0000259" key="4">
    <source>
        <dbReference type="Pfam" id="PF09223"/>
    </source>
</evidence>
<accession>A0A7S6WQT0</accession>
<sequence length="395" mass="43906">MIIKKLSAKFVLVLVAAVMSVTACKSMPEKMMGGGELAPWKGEWVTADAYNHDPSMEPVYTETAAMMPNYTTEGLKAAIDEMYYTPIVKAKFDGSNTVMFTIVDGKGKEVELKCTYMYKGKVEDKQYAGAMWDTFEAVKEVRGLESAKYMILMPPHGHGDGPMHWHGRFGRRSIESLLDGTNWPTYYSASMPKAAFLENTMGSIKMMPKFIQASPFADFSKHGKWMNSAAIYDNMSMEVQAVYKKLIEEFKGKNPKGGDFTKEDIIAEMKKSYGSGEDFSELEFITSKDKNEMVVYKDGKEIFRSSYKRVGASDSKPSLMAVAADKPNAGKFSLISFTGAHGNPLHIHLWYGADNAEMAALKIVPTVIPSDTSNDKIALRVEASCRRMLTNLIGK</sequence>
<dbReference type="EMBL" id="CP061839">
    <property type="protein sequence ID" value="QOW61497.1"/>
    <property type="molecule type" value="Genomic_DNA"/>
</dbReference>
<dbReference type="GO" id="GO:0008270">
    <property type="term" value="F:zinc ion binding"/>
    <property type="evidence" value="ECO:0007669"/>
    <property type="project" value="InterPro"/>
</dbReference>
<evidence type="ECO:0000313" key="5">
    <source>
        <dbReference type="EMBL" id="QOW61497.1"/>
    </source>
</evidence>
<dbReference type="Proteomes" id="UP000593915">
    <property type="component" value="Chromosome"/>
</dbReference>
<evidence type="ECO:0000313" key="6">
    <source>
        <dbReference type="Proteomes" id="UP000593915"/>
    </source>
</evidence>
<gene>
    <name evidence="5" type="ORF">IFE08_03680</name>
</gene>
<dbReference type="InterPro" id="IPR015304">
    <property type="entry name" value="ZinT_dom"/>
</dbReference>
<feature type="chain" id="PRO_5032558599" evidence="3">
    <location>
        <begin position="24"/>
        <end position="395"/>
    </location>
</feature>
<reference evidence="5 6" key="1">
    <citation type="submission" date="2020-09" db="EMBL/GenBank/DDBJ databases">
        <title>Characterization of Treponema spp. from bovine digital dermatitis in Korea.</title>
        <authorList>
            <person name="Espiritu H.M."/>
            <person name="Cho Y.I."/>
            <person name="Mamuad L."/>
        </authorList>
    </citation>
    <scope>NUCLEOTIDE SEQUENCE [LARGE SCALE GENOMIC DNA]</scope>
    <source>
        <strain evidence="5 6">KS1</strain>
    </source>
</reference>
<organism evidence="5 6">
    <name type="scientific">Treponema pedis</name>
    <dbReference type="NCBI Taxonomy" id="409322"/>
    <lineage>
        <taxon>Bacteria</taxon>
        <taxon>Pseudomonadati</taxon>
        <taxon>Spirochaetota</taxon>
        <taxon>Spirochaetia</taxon>
        <taxon>Spirochaetales</taxon>
        <taxon>Treponemataceae</taxon>
        <taxon>Treponema</taxon>
    </lineage>
</organism>
<keyword evidence="1 3" id="KW-0732">Signal</keyword>
<dbReference type="Pfam" id="PF09223">
    <property type="entry name" value="ZinT"/>
    <property type="match status" value="1"/>
</dbReference>
<name>A0A7S6WQT0_9SPIR</name>
<keyword evidence="2" id="KW-0862">Zinc</keyword>
<dbReference type="InterPro" id="IPR012674">
    <property type="entry name" value="Calycin"/>
</dbReference>
<dbReference type="SUPFAM" id="SSF50814">
    <property type="entry name" value="Lipocalins"/>
    <property type="match status" value="1"/>
</dbReference>
<dbReference type="AlphaFoldDB" id="A0A7S6WQT0"/>
<evidence type="ECO:0000256" key="1">
    <source>
        <dbReference type="ARBA" id="ARBA00022729"/>
    </source>
</evidence>
<dbReference type="PROSITE" id="PS51257">
    <property type="entry name" value="PROKAR_LIPOPROTEIN"/>
    <property type="match status" value="1"/>
</dbReference>
<evidence type="ECO:0000256" key="2">
    <source>
        <dbReference type="ARBA" id="ARBA00022833"/>
    </source>
</evidence>
<dbReference type="RefSeq" id="WP_194076991.1">
    <property type="nucleotide sequence ID" value="NZ_CP061839.1"/>
</dbReference>
<proteinExistence type="predicted"/>
<feature type="signal peptide" evidence="3">
    <location>
        <begin position="1"/>
        <end position="23"/>
    </location>
</feature>
<feature type="domain" description="ZinT" evidence="4">
    <location>
        <begin position="36"/>
        <end position="196"/>
    </location>
</feature>
<dbReference type="Gene3D" id="2.40.128.20">
    <property type="match status" value="2"/>
</dbReference>